<dbReference type="Gene3D" id="2.60.120.10">
    <property type="entry name" value="Jelly Rolls"/>
    <property type="match status" value="1"/>
</dbReference>
<proteinExistence type="predicted"/>
<dbReference type="SUPFAM" id="SSF51182">
    <property type="entry name" value="RmlC-like cupins"/>
    <property type="match status" value="1"/>
</dbReference>
<reference evidence="1" key="1">
    <citation type="submission" date="2021-08" db="EMBL/GenBank/DDBJ databases">
        <authorList>
            <person name="Nwanade C."/>
            <person name="Wang M."/>
            <person name="Masoudi A."/>
            <person name="Yu Z."/>
            <person name="Liu J."/>
        </authorList>
    </citation>
    <scope>NUCLEOTIDE SEQUENCE</scope>
    <source>
        <strain evidence="1">S166</strain>
    </source>
</reference>
<name>A0ABY5WJ47_9RHOB</name>
<dbReference type="InterPro" id="IPR011051">
    <property type="entry name" value="RmlC_Cupin_sf"/>
</dbReference>
<dbReference type="PANTHER" id="PTHR37943:SF1">
    <property type="entry name" value="PROTEIN VES"/>
    <property type="match status" value="1"/>
</dbReference>
<dbReference type="Proteomes" id="UP001058514">
    <property type="component" value="Chromosome"/>
</dbReference>
<keyword evidence="2" id="KW-1185">Reference proteome</keyword>
<dbReference type="EMBL" id="CP081051">
    <property type="protein sequence ID" value="UWQ41488.1"/>
    <property type="molecule type" value="Genomic_DNA"/>
</dbReference>
<evidence type="ECO:0000313" key="2">
    <source>
        <dbReference type="Proteomes" id="UP001058514"/>
    </source>
</evidence>
<organism evidence="1 2">
    <name type="scientific">Leisingera aquaemixtae</name>
    <dbReference type="NCBI Taxonomy" id="1396826"/>
    <lineage>
        <taxon>Bacteria</taxon>
        <taxon>Pseudomonadati</taxon>
        <taxon>Pseudomonadota</taxon>
        <taxon>Alphaproteobacteria</taxon>
        <taxon>Rhodobacterales</taxon>
        <taxon>Roseobacteraceae</taxon>
        <taxon>Leisingera</taxon>
    </lineage>
</organism>
<dbReference type="RefSeq" id="WP_259964552.1">
    <property type="nucleotide sequence ID" value="NZ_CP081051.1"/>
</dbReference>
<sequence length="177" mass="18679">MRISALTAQAVPWKNGGGVTRELAVHEQDGHMVWRVSLADITRNGPFSAFPGLARIHCVTEGAGHSLSNEGTRLEARPLQPLCFDGGVDLECRLRAGPCKAFNVIYDPEQVRAEPRMLADGPVPDTDVCQVLFVVCGSLQVAGTDRLGPGEGIVTQSAAGVVITGGGTVIQVRILPV</sequence>
<accession>A0ABY5WJ47</accession>
<dbReference type="PANTHER" id="PTHR37943">
    <property type="entry name" value="PROTEIN VES"/>
    <property type="match status" value="1"/>
</dbReference>
<dbReference type="InterPro" id="IPR010282">
    <property type="entry name" value="Uncharacterised_HutD/Ves"/>
</dbReference>
<gene>
    <name evidence="1" type="ORF">K3718_18525</name>
</gene>
<protein>
    <submittedName>
        <fullName evidence="1">HutD family protein</fullName>
    </submittedName>
</protein>
<dbReference type="CDD" id="cd20293">
    <property type="entry name" value="cupin_HutD_N"/>
    <property type="match status" value="1"/>
</dbReference>
<dbReference type="Pfam" id="PF05962">
    <property type="entry name" value="HutD"/>
    <property type="match status" value="1"/>
</dbReference>
<evidence type="ECO:0000313" key="1">
    <source>
        <dbReference type="EMBL" id="UWQ41488.1"/>
    </source>
</evidence>
<dbReference type="InterPro" id="IPR014710">
    <property type="entry name" value="RmlC-like_jellyroll"/>
</dbReference>